<dbReference type="GO" id="GO:0044780">
    <property type="term" value="P:bacterial-type flagellum assembly"/>
    <property type="evidence" value="ECO:0007669"/>
    <property type="project" value="InterPro"/>
</dbReference>
<evidence type="ECO:0000259" key="8">
    <source>
        <dbReference type="Pfam" id="PF00460"/>
    </source>
</evidence>
<dbReference type="InterPro" id="IPR002371">
    <property type="entry name" value="FlgK"/>
</dbReference>
<dbReference type="EMBL" id="FTNE01000019">
    <property type="protein sequence ID" value="SIR21098.1"/>
    <property type="molecule type" value="Genomic_DNA"/>
</dbReference>
<protein>
    <recommendedName>
        <fullName evidence="4 7">Flagellar hook-associated protein 1</fullName>
        <shortName evidence="7">HAP1</shortName>
    </recommendedName>
</protein>
<keyword evidence="11" id="KW-0966">Cell projection</keyword>
<comment type="subcellular location">
    <subcellularLocation>
        <location evidence="1">Bacterial flagellum basal body</location>
    </subcellularLocation>
    <subcellularLocation>
        <location evidence="2 7">Secreted</location>
    </subcellularLocation>
</comment>
<dbReference type="GO" id="GO:0009424">
    <property type="term" value="C:bacterial-type flagellum hook"/>
    <property type="evidence" value="ECO:0007669"/>
    <property type="project" value="UniProtKB-UniRule"/>
</dbReference>
<feature type="domain" description="Flagellar basal body rod protein N-terminal" evidence="8">
    <location>
        <begin position="8"/>
        <end position="36"/>
    </location>
</feature>
<evidence type="ECO:0000259" key="10">
    <source>
        <dbReference type="Pfam" id="PF22638"/>
    </source>
</evidence>
<proteinExistence type="inferred from homology"/>
<evidence type="ECO:0000256" key="3">
    <source>
        <dbReference type="ARBA" id="ARBA00009677"/>
    </source>
</evidence>
<dbReference type="GO" id="GO:0005198">
    <property type="term" value="F:structural molecule activity"/>
    <property type="evidence" value="ECO:0007669"/>
    <property type="project" value="UniProtKB-UniRule"/>
</dbReference>
<evidence type="ECO:0000256" key="2">
    <source>
        <dbReference type="ARBA" id="ARBA00004613"/>
    </source>
</evidence>
<comment type="similarity">
    <text evidence="3 7">Belongs to the flagella basal body rod proteins family.</text>
</comment>
<evidence type="ECO:0000259" key="9">
    <source>
        <dbReference type="Pfam" id="PF06429"/>
    </source>
</evidence>
<dbReference type="Pfam" id="PF00460">
    <property type="entry name" value="Flg_bb_rod"/>
    <property type="match status" value="1"/>
</dbReference>
<evidence type="ECO:0000313" key="11">
    <source>
        <dbReference type="EMBL" id="SIR21098.1"/>
    </source>
</evidence>
<gene>
    <name evidence="7" type="primary">flgK</name>
    <name evidence="11" type="ORF">SAMN05421828_11943</name>
</gene>
<feature type="domain" description="Flagellar basal-body/hook protein C-terminal" evidence="9">
    <location>
        <begin position="404"/>
        <end position="441"/>
    </location>
</feature>
<keyword evidence="11" id="KW-0282">Flagellum</keyword>
<keyword evidence="6 7" id="KW-0975">Bacterial flagellum</keyword>
<dbReference type="AlphaFoldDB" id="A0A8G2CMD5"/>
<dbReference type="Proteomes" id="UP000186308">
    <property type="component" value="Unassembled WGS sequence"/>
</dbReference>
<dbReference type="NCBIfam" id="TIGR02492">
    <property type="entry name" value="flgK_ends"/>
    <property type="match status" value="1"/>
</dbReference>
<dbReference type="SUPFAM" id="SSF64518">
    <property type="entry name" value="Phase 1 flagellin"/>
    <property type="match status" value="1"/>
</dbReference>
<accession>A0A8G2CMD5</accession>
<organism evidence="11 12">
    <name type="scientific">Acidiphilium rubrum</name>
    <dbReference type="NCBI Taxonomy" id="526"/>
    <lineage>
        <taxon>Bacteria</taxon>
        <taxon>Pseudomonadati</taxon>
        <taxon>Pseudomonadota</taxon>
        <taxon>Alphaproteobacteria</taxon>
        <taxon>Acetobacterales</taxon>
        <taxon>Acidocellaceae</taxon>
        <taxon>Acidiphilium</taxon>
    </lineage>
</organism>
<dbReference type="InterPro" id="IPR053927">
    <property type="entry name" value="FlgK_helical"/>
</dbReference>
<sequence length="449" mass="43849">MSIGTGLSIANSGLAAIQAQLAVVSQNIANANTAGYSAEAATLTATSAQGLGSGVISGPATQLVNASMQAQVNAAVGNQSFQQTTAQSLSGIDQVMGTPGQGNDLSSLLGNLQSGFATLLTNPANTVQQSAVVASAQTLARQINSISSAIGNATQTASTGVAAGITSLNTSLTQVGTLNNQIISLSQQGKSTADLKNQRDALVQTIASLTGAKSIAQPSGAISLYTPSGQQLPTAGASAFQASGNPPIITLGSQTVTGTFTAGSIGAGLQLATTTLPGLQSNLDSFAQSLASGFAATGLTLFSDPSGNVPSTASGFASVIAVNPQVVATPSLVRDGTPASALNPTGDAGFTGVISAILSSAATAPGGTLATAATNVTANQAALSSNAQTASTAAASLSTALTNQASSTSGVSIDQQMGLLVTLQNAYAANAKVVTIAQQMWAAQEAMIS</sequence>
<evidence type="ECO:0000256" key="4">
    <source>
        <dbReference type="ARBA" id="ARBA00016244"/>
    </source>
</evidence>
<feature type="domain" description="Flagellar hook-associated protein FlgK helical" evidence="10">
    <location>
        <begin position="89"/>
        <end position="294"/>
    </location>
</feature>
<evidence type="ECO:0000256" key="7">
    <source>
        <dbReference type="RuleBase" id="RU362065"/>
    </source>
</evidence>
<evidence type="ECO:0000256" key="5">
    <source>
        <dbReference type="ARBA" id="ARBA00022525"/>
    </source>
</evidence>
<dbReference type="InterPro" id="IPR010930">
    <property type="entry name" value="Flg_bb/hook_C_dom"/>
</dbReference>
<reference evidence="11 12" key="1">
    <citation type="submission" date="2017-01" db="EMBL/GenBank/DDBJ databases">
        <authorList>
            <person name="Varghese N."/>
            <person name="Submissions S."/>
        </authorList>
    </citation>
    <scope>NUCLEOTIDE SEQUENCE [LARGE SCALE GENOMIC DNA]</scope>
    <source>
        <strain evidence="11 12">ATCC 35905</strain>
    </source>
</reference>
<dbReference type="Pfam" id="PF22638">
    <property type="entry name" value="FlgK_D1"/>
    <property type="match status" value="1"/>
</dbReference>
<name>A0A8G2CMD5_ACIRU</name>
<keyword evidence="11" id="KW-0969">Cilium</keyword>
<evidence type="ECO:0000256" key="1">
    <source>
        <dbReference type="ARBA" id="ARBA00004117"/>
    </source>
</evidence>
<keyword evidence="12" id="KW-1185">Reference proteome</keyword>
<evidence type="ECO:0000256" key="6">
    <source>
        <dbReference type="ARBA" id="ARBA00023143"/>
    </source>
</evidence>
<dbReference type="OrthoDB" id="7181295at2"/>
<dbReference type="InterPro" id="IPR001444">
    <property type="entry name" value="Flag_bb_rod_N"/>
</dbReference>
<dbReference type="GO" id="GO:0005576">
    <property type="term" value="C:extracellular region"/>
    <property type="evidence" value="ECO:0007669"/>
    <property type="project" value="UniProtKB-SubCell"/>
</dbReference>
<dbReference type="PANTHER" id="PTHR30033">
    <property type="entry name" value="FLAGELLAR HOOK-ASSOCIATED PROTEIN 1"/>
    <property type="match status" value="1"/>
</dbReference>
<dbReference type="PRINTS" id="PR01005">
    <property type="entry name" value="FLGHOOKAP1"/>
</dbReference>
<comment type="caution">
    <text evidence="11">The sequence shown here is derived from an EMBL/GenBank/DDBJ whole genome shotgun (WGS) entry which is preliminary data.</text>
</comment>
<evidence type="ECO:0000313" key="12">
    <source>
        <dbReference type="Proteomes" id="UP000186308"/>
    </source>
</evidence>
<keyword evidence="5 7" id="KW-0964">Secreted</keyword>
<dbReference type="Pfam" id="PF06429">
    <property type="entry name" value="Flg_bbr_C"/>
    <property type="match status" value="1"/>
</dbReference>
<dbReference type="RefSeq" id="WP_029314140.1">
    <property type="nucleotide sequence ID" value="NZ_FTNE01000019.1"/>
</dbReference>
<dbReference type="PANTHER" id="PTHR30033:SF1">
    <property type="entry name" value="FLAGELLAR HOOK-ASSOCIATED PROTEIN 1"/>
    <property type="match status" value="1"/>
</dbReference>
<dbReference type="GO" id="GO:0009425">
    <property type="term" value="C:bacterial-type flagellum basal body"/>
    <property type="evidence" value="ECO:0007669"/>
    <property type="project" value="UniProtKB-SubCell"/>
</dbReference>